<gene>
    <name evidence="2" type="ORF">PAC_09936</name>
</gene>
<evidence type="ECO:0000313" key="2">
    <source>
        <dbReference type="EMBL" id="CZR60041.1"/>
    </source>
</evidence>
<evidence type="ECO:0000313" key="3">
    <source>
        <dbReference type="Proteomes" id="UP000184330"/>
    </source>
</evidence>
<dbReference type="OrthoDB" id="10585200at2759"/>
<feature type="region of interest" description="Disordered" evidence="1">
    <location>
        <begin position="50"/>
        <end position="113"/>
    </location>
</feature>
<feature type="compositionally biased region" description="Basic and acidic residues" evidence="1">
    <location>
        <begin position="142"/>
        <end position="168"/>
    </location>
</feature>
<feature type="compositionally biased region" description="Polar residues" evidence="1">
    <location>
        <begin position="50"/>
        <end position="64"/>
    </location>
</feature>
<sequence length="198" mass="22371">MCKTLTTTYLCKHVLTADARCPLNPGTPFPKPLNTRPSQEMIDTLNQFSFPKTKTHPLSTQAGNTPWKPKHKGPTQPPNSPVTPPSEVELQKQEETHAVNQPAPPIRALDECPDYEGKRNAQAMTRCEDCEKLARLNDAVERVDINDSSSRRASREDEPKEAEEKVDSNDSGSRRIRRDHGREKMNGLEWEWSEGLTK</sequence>
<accession>A0A1L7X4U3</accession>
<protein>
    <submittedName>
        <fullName evidence="2">Uncharacterized protein</fullName>
    </submittedName>
</protein>
<keyword evidence="3" id="KW-1185">Reference proteome</keyword>
<organism evidence="2 3">
    <name type="scientific">Phialocephala subalpina</name>
    <dbReference type="NCBI Taxonomy" id="576137"/>
    <lineage>
        <taxon>Eukaryota</taxon>
        <taxon>Fungi</taxon>
        <taxon>Dikarya</taxon>
        <taxon>Ascomycota</taxon>
        <taxon>Pezizomycotina</taxon>
        <taxon>Leotiomycetes</taxon>
        <taxon>Helotiales</taxon>
        <taxon>Mollisiaceae</taxon>
        <taxon>Phialocephala</taxon>
        <taxon>Phialocephala fortinii species complex</taxon>
    </lineage>
</organism>
<dbReference type="AlphaFoldDB" id="A0A1L7X4U3"/>
<feature type="compositionally biased region" description="Pro residues" evidence="1">
    <location>
        <begin position="75"/>
        <end position="84"/>
    </location>
</feature>
<dbReference type="EMBL" id="FJOG01000015">
    <property type="protein sequence ID" value="CZR60041.1"/>
    <property type="molecule type" value="Genomic_DNA"/>
</dbReference>
<reference evidence="2 3" key="1">
    <citation type="submission" date="2016-03" db="EMBL/GenBank/DDBJ databases">
        <authorList>
            <person name="Ploux O."/>
        </authorList>
    </citation>
    <scope>NUCLEOTIDE SEQUENCE [LARGE SCALE GENOMIC DNA]</scope>
    <source>
        <strain evidence="2 3">UAMH 11012</strain>
    </source>
</reference>
<name>A0A1L7X4U3_9HELO</name>
<proteinExistence type="predicted"/>
<dbReference type="Proteomes" id="UP000184330">
    <property type="component" value="Unassembled WGS sequence"/>
</dbReference>
<evidence type="ECO:0000256" key="1">
    <source>
        <dbReference type="SAM" id="MobiDB-lite"/>
    </source>
</evidence>
<feature type="region of interest" description="Disordered" evidence="1">
    <location>
        <begin position="142"/>
        <end position="198"/>
    </location>
</feature>